<dbReference type="PANTHER" id="PTHR43142:SF1">
    <property type="entry name" value="CARBOXYLIC ESTER HYDROLASE"/>
    <property type="match status" value="1"/>
</dbReference>
<dbReference type="Gene3D" id="3.40.50.1820">
    <property type="entry name" value="alpha/beta hydrolase"/>
    <property type="match status" value="2"/>
</dbReference>
<dbReference type="PANTHER" id="PTHR43142">
    <property type="entry name" value="CARBOXYLIC ESTER HYDROLASE"/>
    <property type="match status" value="1"/>
</dbReference>
<name>A0A8S1A905_ARCPL</name>
<comment type="similarity">
    <text evidence="1 6">Belongs to the type-B carboxylesterase/lipase family.</text>
</comment>
<accession>A0A8S1A905</accession>
<dbReference type="AlphaFoldDB" id="A0A8S1A905"/>
<feature type="domain" description="Carboxylesterase type B" evidence="8">
    <location>
        <begin position="85"/>
        <end position="287"/>
    </location>
</feature>
<reference evidence="9 10" key="1">
    <citation type="submission" date="2020-04" db="EMBL/GenBank/DDBJ databases">
        <authorList>
            <person name="Wallbank WR R."/>
            <person name="Pardo Diaz C."/>
            <person name="Kozak K."/>
            <person name="Martin S."/>
            <person name="Jiggins C."/>
            <person name="Moest M."/>
            <person name="Warren A I."/>
            <person name="Byers J.R.P. K."/>
            <person name="Montejo-Kovacevich G."/>
            <person name="Yen C E."/>
        </authorList>
    </citation>
    <scope>NUCLEOTIDE SEQUENCE [LARGE SCALE GENOMIC DNA]</scope>
</reference>
<feature type="coiled-coil region" evidence="7">
    <location>
        <begin position="248"/>
        <end position="275"/>
    </location>
</feature>
<evidence type="ECO:0000256" key="4">
    <source>
        <dbReference type="ARBA" id="ARBA00023157"/>
    </source>
</evidence>
<evidence type="ECO:0000256" key="6">
    <source>
        <dbReference type="RuleBase" id="RU361235"/>
    </source>
</evidence>
<organism evidence="9 10">
    <name type="scientific">Arctia plantaginis</name>
    <name type="common">Wood tiger moth</name>
    <name type="synonym">Phalaena plantaginis</name>
    <dbReference type="NCBI Taxonomy" id="874455"/>
    <lineage>
        <taxon>Eukaryota</taxon>
        <taxon>Metazoa</taxon>
        <taxon>Ecdysozoa</taxon>
        <taxon>Arthropoda</taxon>
        <taxon>Hexapoda</taxon>
        <taxon>Insecta</taxon>
        <taxon>Pterygota</taxon>
        <taxon>Neoptera</taxon>
        <taxon>Endopterygota</taxon>
        <taxon>Lepidoptera</taxon>
        <taxon>Glossata</taxon>
        <taxon>Ditrysia</taxon>
        <taxon>Noctuoidea</taxon>
        <taxon>Erebidae</taxon>
        <taxon>Arctiinae</taxon>
        <taxon>Arctia</taxon>
    </lineage>
</organism>
<evidence type="ECO:0000256" key="5">
    <source>
        <dbReference type="ARBA" id="ARBA00023180"/>
    </source>
</evidence>
<dbReference type="SUPFAM" id="SSF53474">
    <property type="entry name" value="alpha/beta-Hydrolases"/>
    <property type="match status" value="1"/>
</dbReference>
<dbReference type="InterPro" id="IPR002018">
    <property type="entry name" value="CarbesteraseB"/>
</dbReference>
<protein>
    <recommendedName>
        <fullName evidence="6">Carboxylic ester hydrolase</fullName>
        <ecNumber evidence="6">3.1.1.-</ecNumber>
    </recommendedName>
</protein>
<comment type="caution">
    <text evidence="9">The sequence shown here is derived from an EMBL/GenBank/DDBJ whole genome shotgun (WGS) entry which is preliminary data.</text>
</comment>
<dbReference type="GO" id="GO:0052689">
    <property type="term" value="F:carboxylic ester hydrolase activity"/>
    <property type="evidence" value="ECO:0007669"/>
    <property type="project" value="UniProtKB-KW"/>
</dbReference>
<dbReference type="InterPro" id="IPR029058">
    <property type="entry name" value="AB_hydrolase_fold"/>
</dbReference>
<dbReference type="EMBL" id="CADEBC010000524">
    <property type="protein sequence ID" value="CAB3245203.1"/>
    <property type="molecule type" value="Genomic_DNA"/>
</dbReference>
<keyword evidence="7" id="KW-0175">Coiled coil</keyword>
<evidence type="ECO:0000259" key="8">
    <source>
        <dbReference type="Pfam" id="PF00135"/>
    </source>
</evidence>
<dbReference type="Proteomes" id="UP000494106">
    <property type="component" value="Unassembled WGS sequence"/>
</dbReference>
<feature type="domain" description="Carboxylesterase type B" evidence="8">
    <location>
        <begin position="26"/>
        <end position="79"/>
    </location>
</feature>
<evidence type="ECO:0000313" key="10">
    <source>
        <dbReference type="Proteomes" id="UP000494106"/>
    </source>
</evidence>
<evidence type="ECO:0000256" key="1">
    <source>
        <dbReference type="ARBA" id="ARBA00005964"/>
    </source>
</evidence>
<keyword evidence="3 6" id="KW-0378">Hydrolase</keyword>
<evidence type="ECO:0000256" key="7">
    <source>
        <dbReference type="SAM" id="Coils"/>
    </source>
</evidence>
<evidence type="ECO:0000256" key="2">
    <source>
        <dbReference type="ARBA" id="ARBA00022487"/>
    </source>
</evidence>
<dbReference type="EC" id="3.1.1.-" evidence="6"/>
<feature type="chain" id="PRO_5035969275" description="Carboxylic ester hydrolase" evidence="6">
    <location>
        <begin position="17"/>
        <end position="343"/>
    </location>
</feature>
<sequence>MPRWMYLLFLCVAVGAIEHGNDEWLEVKIEQGPVRGQLDSGGELWTFLNLPYATAPTGRNQFKAPLPPPTWTETYEAIDRGVVSVNGFLCLGTEDIPGNAGMKDQVALLKWVQKNIAAFGGNPNDVTIAGYSAGSISVDLLTISKSAEGLFHKVIPESGSVLSTFASQSNPLQNAKGYAKTLNFTNVDDIYQLEEFYKTLSYETWMGQAFDFDDPYFFIPCVERETDDGAFLTESPINILKSDPKLFYDDKTRDVRKLRQEINKWTKELRKKAQHMRHSQSHSLSMQSKIKLACNQSPNVASLLKARSATTAIAKNYRRFFYVWCFCGGTTSLRNCLKLPNTN</sequence>
<dbReference type="OrthoDB" id="3200163at2759"/>
<keyword evidence="4" id="KW-1015">Disulfide bond</keyword>
<dbReference type="Pfam" id="PF00135">
    <property type="entry name" value="COesterase"/>
    <property type="match status" value="2"/>
</dbReference>
<dbReference type="PROSITE" id="PS00122">
    <property type="entry name" value="CARBOXYLESTERASE_B_1"/>
    <property type="match status" value="1"/>
</dbReference>
<evidence type="ECO:0000313" key="9">
    <source>
        <dbReference type="EMBL" id="CAB3245203.1"/>
    </source>
</evidence>
<proteinExistence type="inferred from homology"/>
<keyword evidence="10" id="KW-1185">Reference proteome</keyword>
<keyword evidence="5" id="KW-0325">Glycoprotein</keyword>
<keyword evidence="2" id="KW-0719">Serine esterase</keyword>
<evidence type="ECO:0000256" key="3">
    <source>
        <dbReference type="ARBA" id="ARBA00022801"/>
    </source>
</evidence>
<keyword evidence="6" id="KW-0732">Signal</keyword>
<feature type="signal peptide" evidence="6">
    <location>
        <begin position="1"/>
        <end position="16"/>
    </location>
</feature>
<gene>
    <name evidence="9" type="ORF">APLA_LOCUS10323</name>
</gene>
<dbReference type="InterPro" id="IPR019826">
    <property type="entry name" value="Carboxylesterase_B_AS"/>
</dbReference>